<reference evidence="4" key="1">
    <citation type="journal article" date="2019" name="Int. J. Syst. Evol. Microbiol.">
        <title>The Global Catalogue of Microorganisms (GCM) 10K type strain sequencing project: providing services to taxonomists for standard genome sequencing and annotation.</title>
        <authorList>
            <consortium name="The Broad Institute Genomics Platform"/>
            <consortium name="The Broad Institute Genome Sequencing Center for Infectious Disease"/>
            <person name="Wu L."/>
            <person name="Ma J."/>
        </authorList>
    </citation>
    <scope>NUCLEOTIDE SEQUENCE [LARGE SCALE GENOMIC DNA]</scope>
    <source>
        <strain evidence="4">CGMCC 1.7064</strain>
    </source>
</reference>
<protein>
    <submittedName>
        <fullName evidence="3">N-acetyltransferase</fullName>
    </submittedName>
</protein>
<dbReference type="EMBL" id="BMLQ01000001">
    <property type="protein sequence ID" value="GGO40877.1"/>
    <property type="molecule type" value="Genomic_DNA"/>
</dbReference>
<name>A0ABQ2LP62_9MICC</name>
<evidence type="ECO:0000256" key="1">
    <source>
        <dbReference type="ARBA" id="ARBA00022679"/>
    </source>
</evidence>
<dbReference type="InterPro" id="IPR050769">
    <property type="entry name" value="NAT_camello-type"/>
</dbReference>
<dbReference type="Proteomes" id="UP000642509">
    <property type="component" value="Unassembled WGS sequence"/>
</dbReference>
<organism evidence="3 4">
    <name type="scientific">Citricoccus zhacaiensis</name>
    <dbReference type="NCBI Taxonomy" id="489142"/>
    <lineage>
        <taxon>Bacteria</taxon>
        <taxon>Bacillati</taxon>
        <taxon>Actinomycetota</taxon>
        <taxon>Actinomycetes</taxon>
        <taxon>Micrococcales</taxon>
        <taxon>Micrococcaceae</taxon>
        <taxon>Citricoccus</taxon>
    </lineage>
</organism>
<dbReference type="InterPro" id="IPR016181">
    <property type="entry name" value="Acyl_CoA_acyltransferase"/>
</dbReference>
<keyword evidence="1" id="KW-0808">Transferase</keyword>
<dbReference type="PANTHER" id="PTHR13947:SF37">
    <property type="entry name" value="LD18367P"/>
    <property type="match status" value="1"/>
</dbReference>
<evidence type="ECO:0000313" key="3">
    <source>
        <dbReference type="EMBL" id="GGO40877.1"/>
    </source>
</evidence>
<proteinExistence type="predicted"/>
<dbReference type="RefSeq" id="WP_308421898.1">
    <property type="nucleotide sequence ID" value="NZ_BAAAOU010000003.1"/>
</dbReference>
<accession>A0ABQ2LP62</accession>
<sequence length="228" mass="24769">MPHERPENPDPTEDLHPALRAAGWPQSVSRVPGVMVRDARAEDHAAIAHLTVTSYIDGGHIDPEDEYIVNLQDVATRARQARVLVGEVEASTLAEPPSHPGEPDAGLAAPSAAGTVVAGSVVLTLPGMPMSETAREGEFEFRMLAVDPRVQRRGVARALVRAAIDRAEQLEGIDAIVLTTMVTMTGAHRLYESEGFVRVPERDWRLSDIGQAPTSGEDPLYWVYRRAV</sequence>
<feature type="domain" description="N-acetyltransferase" evidence="2">
    <location>
        <begin position="59"/>
        <end position="227"/>
    </location>
</feature>
<dbReference type="SUPFAM" id="SSF55729">
    <property type="entry name" value="Acyl-CoA N-acyltransferases (Nat)"/>
    <property type="match status" value="1"/>
</dbReference>
<gene>
    <name evidence="3" type="ORF">GCM10010977_03890</name>
</gene>
<evidence type="ECO:0000259" key="2">
    <source>
        <dbReference type="PROSITE" id="PS51186"/>
    </source>
</evidence>
<dbReference type="CDD" id="cd04301">
    <property type="entry name" value="NAT_SF"/>
    <property type="match status" value="1"/>
</dbReference>
<dbReference type="InterPro" id="IPR000182">
    <property type="entry name" value="GNAT_dom"/>
</dbReference>
<comment type="caution">
    <text evidence="3">The sequence shown here is derived from an EMBL/GenBank/DDBJ whole genome shotgun (WGS) entry which is preliminary data.</text>
</comment>
<dbReference type="PANTHER" id="PTHR13947">
    <property type="entry name" value="GNAT FAMILY N-ACETYLTRANSFERASE"/>
    <property type="match status" value="1"/>
</dbReference>
<dbReference type="Gene3D" id="3.40.630.30">
    <property type="match status" value="1"/>
</dbReference>
<evidence type="ECO:0000313" key="4">
    <source>
        <dbReference type="Proteomes" id="UP000642509"/>
    </source>
</evidence>
<keyword evidence="4" id="KW-1185">Reference proteome</keyword>
<dbReference type="PROSITE" id="PS51186">
    <property type="entry name" value="GNAT"/>
    <property type="match status" value="1"/>
</dbReference>
<dbReference type="Pfam" id="PF00583">
    <property type="entry name" value="Acetyltransf_1"/>
    <property type="match status" value="1"/>
</dbReference>